<dbReference type="EMBL" id="JBBNAF010000012">
    <property type="protein sequence ID" value="KAK9092431.1"/>
    <property type="molecule type" value="Genomic_DNA"/>
</dbReference>
<accession>A0AAP0HQ47</accession>
<comment type="caution">
    <text evidence="1">The sequence shown here is derived from an EMBL/GenBank/DDBJ whole genome shotgun (WGS) entry which is preliminary data.</text>
</comment>
<evidence type="ECO:0000313" key="1">
    <source>
        <dbReference type="EMBL" id="KAK9092431.1"/>
    </source>
</evidence>
<keyword evidence="2" id="KW-1185">Reference proteome</keyword>
<gene>
    <name evidence="1" type="ORF">Syun_027342</name>
</gene>
<sequence>MSAMAAAPLPSTTTIADHRPVAVPVQPFPISETFARDLIITWFRGEFAAANAIIDALCGHFAKSDWMQKYYSIVDVTTMLHRVSERKVKVGEAAVVAEEEEIVSTPKAAVVARERGRRRASGGGRARVG</sequence>
<dbReference type="AlphaFoldDB" id="A0AAP0HQ47"/>
<dbReference type="Proteomes" id="UP001420932">
    <property type="component" value="Unassembled WGS sequence"/>
</dbReference>
<reference evidence="1 2" key="1">
    <citation type="submission" date="2024-01" db="EMBL/GenBank/DDBJ databases">
        <title>Genome assemblies of Stephania.</title>
        <authorList>
            <person name="Yang L."/>
        </authorList>
    </citation>
    <scope>NUCLEOTIDE SEQUENCE [LARGE SCALE GENOMIC DNA]</scope>
    <source>
        <strain evidence="1">YNDBR</strain>
        <tissue evidence="1">Leaf</tissue>
    </source>
</reference>
<name>A0AAP0HQ47_9MAGN</name>
<evidence type="ECO:0000313" key="2">
    <source>
        <dbReference type="Proteomes" id="UP001420932"/>
    </source>
</evidence>
<proteinExistence type="predicted"/>
<organism evidence="1 2">
    <name type="scientific">Stephania yunnanensis</name>
    <dbReference type="NCBI Taxonomy" id="152371"/>
    <lineage>
        <taxon>Eukaryota</taxon>
        <taxon>Viridiplantae</taxon>
        <taxon>Streptophyta</taxon>
        <taxon>Embryophyta</taxon>
        <taxon>Tracheophyta</taxon>
        <taxon>Spermatophyta</taxon>
        <taxon>Magnoliopsida</taxon>
        <taxon>Ranunculales</taxon>
        <taxon>Menispermaceae</taxon>
        <taxon>Menispermoideae</taxon>
        <taxon>Cissampelideae</taxon>
        <taxon>Stephania</taxon>
    </lineage>
</organism>
<protein>
    <submittedName>
        <fullName evidence="1">Uncharacterized protein</fullName>
    </submittedName>
</protein>